<organism evidence="1 2">
    <name type="scientific">Chryseomicrobium palamuruense</name>
    <dbReference type="NCBI Taxonomy" id="682973"/>
    <lineage>
        <taxon>Bacteria</taxon>
        <taxon>Bacillati</taxon>
        <taxon>Bacillota</taxon>
        <taxon>Bacilli</taxon>
        <taxon>Bacillales</taxon>
        <taxon>Caryophanaceae</taxon>
        <taxon>Chryseomicrobium</taxon>
    </lineage>
</organism>
<name>A0ABV8UT97_9BACL</name>
<keyword evidence="2" id="KW-1185">Reference proteome</keyword>
<protein>
    <recommendedName>
        <fullName evidence="3">RNA polymerase sigma factor 70 region 4 type 2 domain-containing protein</fullName>
    </recommendedName>
</protein>
<dbReference type="RefSeq" id="WP_378139540.1">
    <property type="nucleotide sequence ID" value="NZ_JBHSEF010000009.1"/>
</dbReference>
<gene>
    <name evidence="1" type="ORF">ACFO0S_01760</name>
</gene>
<evidence type="ECO:0000313" key="2">
    <source>
        <dbReference type="Proteomes" id="UP001595733"/>
    </source>
</evidence>
<sequence length="112" mass="13144">MNEIALHFAAQSEIRKLPERQREIYTFVVNYEESLADRATTEEEFKVLLLSREPYEAAAQKFNIPGATIVEIVNTCERHIQMNVSERMKRVSWYRLEQPITSQPSHSYILTL</sequence>
<comment type="caution">
    <text evidence="1">The sequence shown here is derived from an EMBL/GenBank/DDBJ whole genome shotgun (WGS) entry which is preliminary data.</text>
</comment>
<dbReference type="EMBL" id="JBHSEF010000009">
    <property type="protein sequence ID" value="MFC4353791.1"/>
    <property type="molecule type" value="Genomic_DNA"/>
</dbReference>
<reference evidence="2" key="1">
    <citation type="journal article" date="2019" name="Int. J. Syst. Evol. Microbiol.">
        <title>The Global Catalogue of Microorganisms (GCM) 10K type strain sequencing project: providing services to taxonomists for standard genome sequencing and annotation.</title>
        <authorList>
            <consortium name="The Broad Institute Genomics Platform"/>
            <consortium name="The Broad Institute Genome Sequencing Center for Infectious Disease"/>
            <person name="Wu L."/>
            <person name="Ma J."/>
        </authorList>
    </citation>
    <scope>NUCLEOTIDE SEQUENCE [LARGE SCALE GENOMIC DNA]</scope>
    <source>
        <strain evidence="2">CCUG 50353</strain>
    </source>
</reference>
<evidence type="ECO:0000313" key="1">
    <source>
        <dbReference type="EMBL" id="MFC4353791.1"/>
    </source>
</evidence>
<evidence type="ECO:0008006" key="3">
    <source>
        <dbReference type="Google" id="ProtNLM"/>
    </source>
</evidence>
<proteinExistence type="predicted"/>
<dbReference type="Proteomes" id="UP001595733">
    <property type="component" value="Unassembled WGS sequence"/>
</dbReference>
<accession>A0ABV8UT97</accession>